<sequence>MSGGFGGWIEMSPMTGAVVAEWVVIHLSAKFCDSSGHGFIFLVHCLKNLHLRL</sequence>
<dbReference type="Proteomes" id="UP001419268">
    <property type="component" value="Unassembled WGS sequence"/>
</dbReference>
<dbReference type="EMBL" id="JBBNAG010000006">
    <property type="protein sequence ID" value="KAK9125444.1"/>
    <property type="molecule type" value="Genomic_DNA"/>
</dbReference>
<comment type="caution">
    <text evidence="1">The sequence shown here is derived from an EMBL/GenBank/DDBJ whole genome shotgun (WGS) entry which is preliminary data.</text>
</comment>
<reference evidence="1 2" key="1">
    <citation type="submission" date="2024-01" db="EMBL/GenBank/DDBJ databases">
        <title>Genome assemblies of Stephania.</title>
        <authorList>
            <person name="Yang L."/>
        </authorList>
    </citation>
    <scope>NUCLEOTIDE SEQUENCE [LARGE SCALE GENOMIC DNA]</scope>
    <source>
        <strain evidence="1">JXDWG</strain>
        <tissue evidence="1">Leaf</tissue>
    </source>
</reference>
<evidence type="ECO:0000313" key="1">
    <source>
        <dbReference type="EMBL" id="KAK9125444.1"/>
    </source>
</evidence>
<proteinExistence type="predicted"/>
<keyword evidence="2" id="KW-1185">Reference proteome</keyword>
<name>A0AAP0J0Z9_9MAGN</name>
<evidence type="ECO:0000313" key="2">
    <source>
        <dbReference type="Proteomes" id="UP001419268"/>
    </source>
</evidence>
<accession>A0AAP0J0Z9</accession>
<protein>
    <submittedName>
        <fullName evidence="1">Uncharacterized protein</fullName>
    </submittedName>
</protein>
<organism evidence="1 2">
    <name type="scientific">Stephania cephalantha</name>
    <dbReference type="NCBI Taxonomy" id="152367"/>
    <lineage>
        <taxon>Eukaryota</taxon>
        <taxon>Viridiplantae</taxon>
        <taxon>Streptophyta</taxon>
        <taxon>Embryophyta</taxon>
        <taxon>Tracheophyta</taxon>
        <taxon>Spermatophyta</taxon>
        <taxon>Magnoliopsida</taxon>
        <taxon>Ranunculales</taxon>
        <taxon>Menispermaceae</taxon>
        <taxon>Menispermoideae</taxon>
        <taxon>Cissampelideae</taxon>
        <taxon>Stephania</taxon>
    </lineage>
</organism>
<dbReference type="AlphaFoldDB" id="A0AAP0J0Z9"/>
<gene>
    <name evidence="1" type="ORF">Scep_014290</name>
</gene>